<keyword evidence="1" id="KW-0812">Transmembrane</keyword>
<dbReference type="EMBL" id="CAXLJL010000423">
    <property type="protein sequence ID" value="CAL5137711.1"/>
    <property type="molecule type" value="Genomic_DNA"/>
</dbReference>
<sequence>MVYSFRLANRSTLANFSLTMPHLRNASNGTIGAHLLLTSRTIRGTQLSAGDIQKVFEIGFAKAKELLGIPKIIATTTVQRLTPIRTCAELDSCCPTNSRCLNVSLGIDCICNSMWAEKNGRCILSPLTITLIVLASVTGAVAMMLSVAFMSMSPLDQAQPMRKIMYIRQ</sequence>
<protein>
    <submittedName>
        <fullName evidence="2">Uncharacterized protein</fullName>
    </submittedName>
</protein>
<proteinExistence type="predicted"/>
<feature type="transmembrane region" description="Helical" evidence="1">
    <location>
        <begin position="123"/>
        <end position="150"/>
    </location>
</feature>
<keyword evidence="1" id="KW-1133">Transmembrane helix</keyword>
<organism evidence="2 3">
    <name type="scientific">Calicophoron daubneyi</name>
    <name type="common">Rumen fluke</name>
    <name type="synonym">Paramphistomum daubneyi</name>
    <dbReference type="NCBI Taxonomy" id="300641"/>
    <lineage>
        <taxon>Eukaryota</taxon>
        <taxon>Metazoa</taxon>
        <taxon>Spiralia</taxon>
        <taxon>Lophotrochozoa</taxon>
        <taxon>Platyhelminthes</taxon>
        <taxon>Trematoda</taxon>
        <taxon>Digenea</taxon>
        <taxon>Plagiorchiida</taxon>
        <taxon>Pronocephalata</taxon>
        <taxon>Paramphistomoidea</taxon>
        <taxon>Paramphistomidae</taxon>
        <taxon>Calicophoron</taxon>
    </lineage>
</organism>
<evidence type="ECO:0000256" key="1">
    <source>
        <dbReference type="SAM" id="Phobius"/>
    </source>
</evidence>
<dbReference type="Proteomes" id="UP001497525">
    <property type="component" value="Unassembled WGS sequence"/>
</dbReference>
<evidence type="ECO:0000313" key="3">
    <source>
        <dbReference type="Proteomes" id="UP001497525"/>
    </source>
</evidence>
<comment type="caution">
    <text evidence="2">The sequence shown here is derived from an EMBL/GenBank/DDBJ whole genome shotgun (WGS) entry which is preliminary data.</text>
</comment>
<reference evidence="2" key="1">
    <citation type="submission" date="2024-06" db="EMBL/GenBank/DDBJ databases">
        <authorList>
            <person name="Liu X."/>
            <person name="Lenzi L."/>
            <person name="Haldenby T S."/>
            <person name="Uol C."/>
        </authorList>
    </citation>
    <scope>NUCLEOTIDE SEQUENCE</scope>
</reference>
<evidence type="ECO:0000313" key="2">
    <source>
        <dbReference type="EMBL" id="CAL5137711.1"/>
    </source>
</evidence>
<gene>
    <name evidence="2" type="ORF">CDAUBV1_LOCUS11981</name>
</gene>
<name>A0AAV2TNZ1_CALDB</name>
<keyword evidence="1" id="KW-0472">Membrane</keyword>
<dbReference type="AlphaFoldDB" id="A0AAV2TNZ1"/>
<accession>A0AAV2TNZ1</accession>